<sequence>MPHAPRTLLLEIFRTALEAANGRARVRAYLRDRPLAPPVYLIAIGKAACPMAQGAHEALGTGIADALVVTKEGHAEPLPWPVLETGHPLPDARSLEAGARLARFVAAIPGDAPVLVLLSGGASALIEELPAGVTLERLQEITRWLLGSGLDIARMNQIRKRLSRIKGGRLAQRLAPRPVLCLAISDVPLDDPRAIGSGPLVADASLSEPLETAGLPAFVRAALQAAPPAPESGDACFRNVRFEIVARLEDVKRAAAAAAGERGYRAAVEPEFISGDAHQAGARLARVLLESESGVVHVWGGETTLVLPPSPGRGGRNQSLALAAALALQGHDNAWLLAAGTDGTDGPTEDAGALVDGGTVARGALAGLDARAALARADAGMFLEASGDLIHTGPTGTNVMDIFIGVRTEG</sequence>
<dbReference type="Gene3D" id="3.40.1480.10">
    <property type="entry name" value="MOFRL domain"/>
    <property type="match status" value="1"/>
</dbReference>
<dbReference type="AlphaFoldDB" id="A0A1F6TV23"/>
<dbReference type="InterPro" id="IPR007835">
    <property type="entry name" value="MOFRL"/>
</dbReference>
<evidence type="ECO:0000313" key="3">
    <source>
        <dbReference type="EMBL" id="OGI48936.1"/>
    </source>
</evidence>
<dbReference type="InterPro" id="IPR025286">
    <property type="entry name" value="MOFRL_assoc_dom"/>
</dbReference>
<protein>
    <recommendedName>
        <fullName evidence="5">Hydroxypyruvate reductase</fullName>
    </recommendedName>
</protein>
<dbReference type="STRING" id="1817760.A2151_08955"/>
<evidence type="ECO:0000259" key="1">
    <source>
        <dbReference type="Pfam" id="PF05161"/>
    </source>
</evidence>
<dbReference type="Pfam" id="PF05161">
    <property type="entry name" value="MOFRL"/>
    <property type="match status" value="1"/>
</dbReference>
<dbReference type="GO" id="GO:0008887">
    <property type="term" value="F:glycerate kinase activity"/>
    <property type="evidence" value="ECO:0007669"/>
    <property type="project" value="InterPro"/>
</dbReference>
<dbReference type="SUPFAM" id="SSF82544">
    <property type="entry name" value="GckA/TtuD-like"/>
    <property type="match status" value="1"/>
</dbReference>
<dbReference type="EMBL" id="MFSU01000014">
    <property type="protein sequence ID" value="OGI48936.1"/>
    <property type="molecule type" value="Genomic_DNA"/>
</dbReference>
<evidence type="ECO:0000259" key="2">
    <source>
        <dbReference type="Pfam" id="PF13660"/>
    </source>
</evidence>
<dbReference type="PANTHER" id="PTHR12227:SF0">
    <property type="entry name" value="GLYCERATE KINASE"/>
    <property type="match status" value="1"/>
</dbReference>
<organism evidence="3 4">
    <name type="scientific">Candidatus Muproteobacteria bacterium RBG_16_65_34</name>
    <dbReference type="NCBI Taxonomy" id="1817760"/>
    <lineage>
        <taxon>Bacteria</taxon>
        <taxon>Pseudomonadati</taxon>
        <taxon>Pseudomonadota</taxon>
        <taxon>Candidatus Muproteobacteria</taxon>
    </lineage>
</organism>
<name>A0A1F6TV23_9PROT</name>
<evidence type="ECO:0008006" key="5">
    <source>
        <dbReference type="Google" id="ProtNLM"/>
    </source>
</evidence>
<feature type="domain" description="MOFRL" evidence="1">
    <location>
        <begin position="296"/>
        <end position="401"/>
    </location>
</feature>
<gene>
    <name evidence="3" type="ORF">A2151_08955</name>
</gene>
<dbReference type="Gene3D" id="3.40.50.10180">
    <property type="entry name" value="Glycerate kinase, MOFRL-like N-terminal domain"/>
    <property type="match status" value="1"/>
</dbReference>
<proteinExistence type="predicted"/>
<dbReference type="GO" id="GO:0005737">
    <property type="term" value="C:cytoplasm"/>
    <property type="evidence" value="ECO:0007669"/>
    <property type="project" value="TreeGrafter"/>
</dbReference>
<dbReference type="PANTHER" id="PTHR12227">
    <property type="entry name" value="GLYCERATE KINASE"/>
    <property type="match status" value="1"/>
</dbReference>
<dbReference type="InterPro" id="IPR039760">
    <property type="entry name" value="MOFRL_protein"/>
</dbReference>
<dbReference type="Pfam" id="PF13660">
    <property type="entry name" value="DUF4147"/>
    <property type="match status" value="1"/>
</dbReference>
<feature type="domain" description="MOFRL-associated" evidence="2">
    <location>
        <begin position="9"/>
        <end position="206"/>
    </location>
</feature>
<reference evidence="3 4" key="1">
    <citation type="journal article" date="2016" name="Nat. Commun.">
        <title>Thousands of microbial genomes shed light on interconnected biogeochemical processes in an aquifer system.</title>
        <authorList>
            <person name="Anantharaman K."/>
            <person name="Brown C.T."/>
            <person name="Hug L.A."/>
            <person name="Sharon I."/>
            <person name="Castelle C.J."/>
            <person name="Probst A.J."/>
            <person name="Thomas B.C."/>
            <person name="Singh A."/>
            <person name="Wilkins M.J."/>
            <person name="Karaoz U."/>
            <person name="Brodie E.L."/>
            <person name="Williams K.H."/>
            <person name="Hubbard S.S."/>
            <person name="Banfield J.F."/>
        </authorList>
    </citation>
    <scope>NUCLEOTIDE SEQUENCE [LARGE SCALE GENOMIC DNA]</scope>
</reference>
<accession>A0A1F6TV23</accession>
<dbReference type="InterPro" id="IPR037035">
    <property type="entry name" value="GK-like_C_sf"/>
</dbReference>
<dbReference type="Proteomes" id="UP000178885">
    <property type="component" value="Unassembled WGS sequence"/>
</dbReference>
<comment type="caution">
    <text evidence="3">The sequence shown here is derived from an EMBL/GenBank/DDBJ whole genome shotgun (WGS) entry which is preliminary data.</text>
</comment>
<dbReference type="InterPro" id="IPR038614">
    <property type="entry name" value="GK_N_sf"/>
</dbReference>
<evidence type="ECO:0000313" key="4">
    <source>
        <dbReference type="Proteomes" id="UP000178885"/>
    </source>
</evidence>